<evidence type="ECO:0008006" key="3">
    <source>
        <dbReference type="Google" id="ProtNLM"/>
    </source>
</evidence>
<dbReference type="PATRIC" id="fig|571915.4.peg.1841"/>
<sequence>MDVDLNHHRAFPFLAAFNDIERHLRHRLSARHSDSFSRMVRDAERIRILGSQEAETLLEYAELRNAISHGEYDESFQPIAEPNVDTLRRIEKIRDQLLHPATALQVLGGQRVETYSPSTTFGELLRARHGKYPVYSEGSFITVVQDQDVVRWIATRPRTDSLITIDTNDTIDELLRSEVMAISRKSCVFLGRNATPTAVITAMTTPLDGHLPSAIIINESGKPHQKPLRIVTGSDVALLVEKLSRA</sequence>
<dbReference type="STRING" id="571915.CMUST_08665"/>
<dbReference type="EMBL" id="CP011542">
    <property type="protein sequence ID" value="AKK06057.1"/>
    <property type="molecule type" value="Genomic_DNA"/>
</dbReference>
<gene>
    <name evidence="1" type="ORF">CMUST_08665</name>
</gene>
<reference evidence="2" key="2">
    <citation type="submission" date="2015-05" db="EMBL/GenBank/DDBJ databases">
        <title>Complete genome sequence of Corynebacterium mustelae DSM 45274, isolated from various tissues of a male ferret with lethal sepsis.</title>
        <authorList>
            <person name="Ruckert C."/>
            <person name="Albersmeier A."/>
            <person name="Winkler A."/>
            <person name="Tauch A."/>
        </authorList>
    </citation>
    <scope>NUCLEOTIDE SEQUENCE [LARGE SCALE GENOMIC DNA]</scope>
    <source>
        <strain evidence="2">DSM 45274</strain>
    </source>
</reference>
<evidence type="ECO:0000313" key="2">
    <source>
        <dbReference type="Proteomes" id="UP000035199"/>
    </source>
</evidence>
<evidence type="ECO:0000313" key="1">
    <source>
        <dbReference type="EMBL" id="AKK06057.1"/>
    </source>
</evidence>
<reference evidence="1 2" key="1">
    <citation type="journal article" date="2015" name="Genome Announc.">
        <title>Complete Genome Sequence of the Type Strain Corynebacterium mustelae DSM 45274, Isolated from Various Tissues of a Male Ferret with Lethal Sepsis.</title>
        <authorList>
            <person name="Ruckert C."/>
            <person name="Eimer J."/>
            <person name="Winkler A."/>
            <person name="Tauch A."/>
        </authorList>
    </citation>
    <scope>NUCLEOTIDE SEQUENCE [LARGE SCALE GENOMIC DNA]</scope>
    <source>
        <strain evidence="1 2">DSM 45274</strain>
    </source>
</reference>
<keyword evidence="2" id="KW-1185">Reference proteome</keyword>
<dbReference type="AlphaFoldDB" id="A0A0G3H4J3"/>
<proteinExistence type="predicted"/>
<organism evidence="1 2">
    <name type="scientific">Corynebacterium mustelae</name>
    <dbReference type="NCBI Taxonomy" id="571915"/>
    <lineage>
        <taxon>Bacteria</taxon>
        <taxon>Bacillati</taxon>
        <taxon>Actinomycetota</taxon>
        <taxon>Actinomycetes</taxon>
        <taxon>Mycobacteriales</taxon>
        <taxon>Corynebacteriaceae</taxon>
        <taxon>Corynebacterium</taxon>
    </lineage>
</organism>
<dbReference type="KEGG" id="cmv:CMUST_08665"/>
<dbReference type="RefSeq" id="WP_047262163.1">
    <property type="nucleotide sequence ID" value="NZ_CP011542.1"/>
</dbReference>
<dbReference type="OrthoDB" id="4417510at2"/>
<name>A0A0G3H4J3_9CORY</name>
<dbReference type="Proteomes" id="UP000035199">
    <property type="component" value="Chromosome"/>
</dbReference>
<accession>A0A0G3H4J3</accession>
<protein>
    <recommendedName>
        <fullName evidence="3">CBS domain-containing protein</fullName>
    </recommendedName>
</protein>